<dbReference type="PROSITE" id="PS51257">
    <property type="entry name" value="PROKAR_LIPOPROTEIN"/>
    <property type="match status" value="1"/>
</dbReference>
<dbReference type="InterPro" id="IPR000601">
    <property type="entry name" value="PKD_dom"/>
</dbReference>
<dbReference type="InterPro" id="IPR013783">
    <property type="entry name" value="Ig-like_fold"/>
</dbReference>
<feature type="domain" description="PKD" evidence="2">
    <location>
        <begin position="69"/>
        <end position="114"/>
    </location>
</feature>
<dbReference type="Gene3D" id="2.60.120.260">
    <property type="entry name" value="Galactose-binding domain-like"/>
    <property type="match status" value="1"/>
</dbReference>
<feature type="chain" id="PRO_5024409873" evidence="1">
    <location>
        <begin position="25"/>
        <end position="486"/>
    </location>
</feature>
<dbReference type="Proteomes" id="UP001193389">
    <property type="component" value="Chromosome"/>
</dbReference>
<dbReference type="InterPro" id="IPR035986">
    <property type="entry name" value="PKD_dom_sf"/>
</dbReference>
<name>A0A5K7SDE4_9BACT</name>
<evidence type="ECO:0000313" key="4">
    <source>
        <dbReference type="Proteomes" id="UP001193389"/>
    </source>
</evidence>
<dbReference type="RefSeq" id="WP_318347851.1">
    <property type="nucleotide sequence ID" value="NZ_AP018694.1"/>
</dbReference>
<keyword evidence="1" id="KW-0732">Signal</keyword>
<dbReference type="KEGG" id="anf:AQPE_3808"/>
<dbReference type="SMART" id="SM00089">
    <property type="entry name" value="PKD"/>
    <property type="match status" value="1"/>
</dbReference>
<evidence type="ECO:0000259" key="2">
    <source>
        <dbReference type="PROSITE" id="PS50093"/>
    </source>
</evidence>
<sequence length="486" mass="53612">MKRMNYIQKLAGLAALIIVMFACKPEMDSSIDIGQTPTEDQLDFTATPTAAKANILEIKNTSKIAGIVTWDFGNNTKGKGESATVEYPFKGTYNVVMTLYSKGGSVSKSKTITIDNDDMSMLNTPMYTALTGGASNLAGKTWVFDQFHDGHFGVGPADDSSPSWWSCPAEGKTKSCLYSQEFTFTQVGVKMDWKNNGSVYTNENGRAALAGLGYSNSVVPGDGDFDVAYAPKSSYTFTLKESAKTLTLSDGAFFGHYAGTSTYEIIKLTEDELYIKCVSTVEPGNGWWYRLIPKEKNVKPIVIIPLKANPLSEDFEGTTSKVAFKYEDMGSLVSSSYSNPAPVPVNTSSKVFLYQKTSAFYSNIYFSTNEYKFDLTEQNKVKMKVFIPSYNDYLGTYDVAGSWISVNQLQHQVAVKLQDSSLGGNAWTTQTEVIKANLESDKWIELTFDFSSVSNRQDYDKIVIQFGAEGHAAQGIFFFDDFTFGK</sequence>
<evidence type="ECO:0000256" key="1">
    <source>
        <dbReference type="SAM" id="SignalP"/>
    </source>
</evidence>
<organism evidence="3 4">
    <name type="scientific">Aquipluma nitroreducens</name>
    <dbReference type="NCBI Taxonomy" id="2010828"/>
    <lineage>
        <taxon>Bacteria</taxon>
        <taxon>Pseudomonadati</taxon>
        <taxon>Bacteroidota</taxon>
        <taxon>Bacteroidia</taxon>
        <taxon>Marinilabiliales</taxon>
        <taxon>Prolixibacteraceae</taxon>
        <taxon>Aquipluma</taxon>
    </lineage>
</organism>
<dbReference type="AlphaFoldDB" id="A0A5K7SDE4"/>
<dbReference type="Gene3D" id="2.60.40.10">
    <property type="entry name" value="Immunoglobulins"/>
    <property type="match status" value="1"/>
</dbReference>
<keyword evidence="4" id="KW-1185">Reference proteome</keyword>
<dbReference type="PROSITE" id="PS50093">
    <property type="entry name" value="PKD"/>
    <property type="match status" value="1"/>
</dbReference>
<dbReference type="InterPro" id="IPR022409">
    <property type="entry name" value="PKD/Chitinase_dom"/>
</dbReference>
<dbReference type="EMBL" id="AP018694">
    <property type="protein sequence ID" value="BBE19622.1"/>
    <property type="molecule type" value="Genomic_DNA"/>
</dbReference>
<accession>A0A5K7SDE4</accession>
<feature type="signal peptide" evidence="1">
    <location>
        <begin position="1"/>
        <end position="24"/>
    </location>
</feature>
<dbReference type="SUPFAM" id="SSF49299">
    <property type="entry name" value="PKD domain"/>
    <property type="match status" value="1"/>
</dbReference>
<evidence type="ECO:0000313" key="3">
    <source>
        <dbReference type="EMBL" id="BBE19622.1"/>
    </source>
</evidence>
<proteinExistence type="predicted"/>
<gene>
    <name evidence="3" type="ORF">AQPE_3808</name>
</gene>
<reference evidence="3" key="1">
    <citation type="journal article" date="2020" name="Int. J. Syst. Evol. Microbiol.">
        <title>Aquipluma nitroreducens gen. nov. sp. nov., a novel facultatively anaerobic bacterium isolated from a freshwater lake.</title>
        <authorList>
            <person name="Watanabe M."/>
            <person name="Kojima H."/>
            <person name="Fukui M."/>
        </authorList>
    </citation>
    <scope>NUCLEOTIDE SEQUENCE</scope>
    <source>
        <strain evidence="3">MeG22</strain>
    </source>
</reference>
<protein>
    <submittedName>
        <fullName evidence="3">Beta-glucanase</fullName>
    </submittedName>
</protein>